<dbReference type="PROSITE" id="PS50330">
    <property type="entry name" value="UIM"/>
    <property type="match status" value="1"/>
</dbReference>
<organism evidence="2 3">
    <name type="scientific">Cadophora malorum</name>
    <dbReference type="NCBI Taxonomy" id="108018"/>
    <lineage>
        <taxon>Eukaryota</taxon>
        <taxon>Fungi</taxon>
        <taxon>Dikarya</taxon>
        <taxon>Ascomycota</taxon>
        <taxon>Pezizomycotina</taxon>
        <taxon>Leotiomycetes</taxon>
        <taxon>Helotiales</taxon>
        <taxon>Ploettnerulaceae</taxon>
        <taxon>Cadophora</taxon>
    </lineage>
</organism>
<protein>
    <submittedName>
        <fullName evidence="2">Uncharacterized protein</fullName>
    </submittedName>
</protein>
<dbReference type="OrthoDB" id="3599293at2759"/>
<keyword evidence="3" id="KW-1185">Reference proteome</keyword>
<accession>A0A8H7W6N7</accession>
<dbReference type="AlphaFoldDB" id="A0A8H7W6N7"/>
<feature type="region of interest" description="Disordered" evidence="1">
    <location>
        <begin position="68"/>
        <end position="130"/>
    </location>
</feature>
<evidence type="ECO:0000313" key="3">
    <source>
        <dbReference type="Proteomes" id="UP000664132"/>
    </source>
</evidence>
<name>A0A8H7W6N7_9HELO</name>
<comment type="caution">
    <text evidence="2">The sequence shown here is derived from an EMBL/GenBank/DDBJ whole genome shotgun (WGS) entry which is preliminary data.</text>
</comment>
<dbReference type="InterPro" id="IPR003903">
    <property type="entry name" value="UIM_dom"/>
</dbReference>
<feature type="compositionally biased region" description="Basic and acidic residues" evidence="1">
    <location>
        <begin position="68"/>
        <end position="99"/>
    </location>
</feature>
<reference evidence="2" key="1">
    <citation type="submission" date="2021-02" db="EMBL/GenBank/DDBJ databases">
        <title>Genome sequence Cadophora malorum strain M34.</title>
        <authorList>
            <person name="Stefanovic E."/>
            <person name="Vu D."/>
            <person name="Scully C."/>
            <person name="Dijksterhuis J."/>
            <person name="Roader J."/>
            <person name="Houbraken J."/>
        </authorList>
    </citation>
    <scope>NUCLEOTIDE SEQUENCE</scope>
    <source>
        <strain evidence="2">M34</strain>
    </source>
</reference>
<evidence type="ECO:0000256" key="1">
    <source>
        <dbReference type="SAM" id="MobiDB-lite"/>
    </source>
</evidence>
<sequence>MCTETILQYTCGCCEVEEINFCELLLQPRKGHYANGAKKRHEVVTVDAGGECEECAEKREEEEIRKAMEESLKEKGGKEKEDKKMSISEGGRDDGREEGGAGVAVGADGADGADARGGYGHGGGMDEERW</sequence>
<gene>
    <name evidence="2" type="ORF">IFR04_007706</name>
</gene>
<dbReference type="Proteomes" id="UP000664132">
    <property type="component" value="Unassembled WGS sequence"/>
</dbReference>
<dbReference type="EMBL" id="JAFJYH010000112">
    <property type="protein sequence ID" value="KAG4419110.1"/>
    <property type="molecule type" value="Genomic_DNA"/>
</dbReference>
<proteinExistence type="predicted"/>
<evidence type="ECO:0000313" key="2">
    <source>
        <dbReference type="EMBL" id="KAG4419110.1"/>
    </source>
</evidence>